<feature type="compositionally biased region" description="Basic and acidic residues" evidence="4">
    <location>
        <begin position="631"/>
        <end position="719"/>
    </location>
</feature>
<dbReference type="Pfam" id="PF00628">
    <property type="entry name" value="PHD"/>
    <property type="match status" value="1"/>
</dbReference>
<evidence type="ECO:0000256" key="3">
    <source>
        <dbReference type="ARBA" id="ARBA00022833"/>
    </source>
</evidence>
<comment type="caution">
    <text evidence="6">The sequence shown here is derived from an EMBL/GenBank/DDBJ whole genome shotgun (WGS) entry which is preliminary data.</text>
</comment>
<evidence type="ECO:0000256" key="2">
    <source>
        <dbReference type="ARBA" id="ARBA00022771"/>
    </source>
</evidence>
<dbReference type="InterPro" id="IPR028938">
    <property type="entry name" value="Rsf1-like"/>
</dbReference>
<dbReference type="GO" id="GO:0031213">
    <property type="term" value="C:RSF complex"/>
    <property type="evidence" value="ECO:0007669"/>
    <property type="project" value="InterPro"/>
</dbReference>
<evidence type="ECO:0000313" key="6">
    <source>
        <dbReference type="EMBL" id="OCB85271.1"/>
    </source>
</evidence>
<proteinExistence type="predicted"/>
<feature type="region of interest" description="Disordered" evidence="4">
    <location>
        <begin position="839"/>
        <end position="988"/>
    </location>
</feature>
<keyword evidence="3" id="KW-0862">Zinc</keyword>
<feature type="compositionally biased region" description="Low complexity" evidence="4">
    <location>
        <begin position="1"/>
        <end position="16"/>
    </location>
</feature>
<dbReference type="EMBL" id="LNZH02000210">
    <property type="protein sequence ID" value="OCB85271.1"/>
    <property type="molecule type" value="Genomic_DNA"/>
</dbReference>
<dbReference type="GO" id="GO:0006355">
    <property type="term" value="P:regulation of DNA-templated transcription"/>
    <property type="evidence" value="ECO:0007669"/>
    <property type="project" value="InterPro"/>
</dbReference>
<feature type="compositionally biased region" description="Polar residues" evidence="4">
    <location>
        <begin position="842"/>
        <end position="862"/>
    </location>
</feature>
<keyword evidence="1" id="KW-0479">Metal-binding</keyword>
<reference evidence="6" key="1">
    <citation type="submission" date="2016-06" db="EMBL/GenBank/DDBJ databases">
        <title>Draft Genome sequence of the fungus Inonotus baumii.</title>
        <authorList>
            <person name="Zhu H."/>
            <person name="Lin W."/>
        </authorList>
    </citation>
    <scope>NUCLEOTIDE SEQUENCE</scope>
    <source>
        <strain evidence="6">821</strain>
    </source>
</reference>
<feature type="compositionally biased region" description="Basic and acidic residues" evidence="4">
    <location>
        <begin position="301"/>
        <end position="323"/>
    </location>
</feature>
<feature type="compositionally biased region" description="Low complexity" evidence="4">
    <location>
        <begin position="459"/>
        <end position="475"/>
    </location>
</feature>
<dbReference type="PROSITE" id="PS01359">
    <property type="entry name" value="ZF_PHD_1"/>
    <property type="match status" value="1"/>
</dbReference>
<feature type="region of interest" description="Disordered" evidence="4">
    <location>
        <begin position="631"/>
        <end position="734"/>
    </location>
</feature>
<accession>A0A9Q5HSN0</accession>
<gene>
    <name evidence="6" type="ORF">A7U60_g7576</name>
</gene>
<organism evidence="6 7">
    <name type="scientific">Sanghuangporus baumii</name>
    <name type="common">Phellinus baumii</name>
    <dbReference type="NCBI Taxonomy" id="108892"/>
    <lineage>
        <taxon>Eukaryota</taxon>
        <taxon>Fungi</taxon>
        <taxon>Dikarya</taxon>
        <taxon>Basidiomycota</taxon>
        <taxon>Agaricomycotina</taxon>
        <taxon>Agaricomycetes</taxon>
        <taxon>Hymenochaetales</taxon>
        <taxon>Hymenochaetaceae</taxon>
        <taxon>Sanghuangporus</taxon>
    </lineage>
</organism>
<feature type="domain" description="Zinc finger PHD-type" evidence="5">
    <location>
        <begin position="742"/>
        <end position="799"/>
    </location>
</feature>
<feature type="compositionally biased region" description="Basic residues" evidence="4">
    <location>
        <begin position="287"/>
        <end position="296"/>
    </location>
</feature>
<sequence length="988" mass="111062">MATRNASRQAASASSSPAPPRRSFLVAQPASTASPQLRELRRQWKWAAVSQFLYTFAQLVALDDVHLVDVEEDLVNSTMIVIPRLMQRLLITLTQDRKITADNWQSALRRQYLRRDPTANPIGVEPPTVRNSRAATVETEIKSEGRDSALPDDATSLGNHRREEPTDEHSGNDNGERGAIGTPQDEEASDASSLRANSVKKEDDDVSQNSQNTVKDWANLSMLEKLESIHTVIEWHFQSPSRLRSIMRSDDETATWRIEPIGYDAKRNAYWFIGADRLWIQRTPPKPPKKPRKRKAVTNADGRKAKVARVERADESKKKRSESSPETGDTPKRRGSKTAETPKRTGRASRRSLAVNDSALPSSIVSGRARAAKTQANVKLDLQAKQLAAAKAEMDSLNRKSGRNSPAKPSGQRTVGIRMSRRLRGGADDDDDEWQPIPEEWLPESERVQSKSATAAVQTTRTSTRSKGSTVTSRSVAPSGRTRISGLESDDESDLTELSDSETSTHNVLNIPEVDMPKDPPPDLNGVVARHEKDDTQGEVIRKPQYLADFIEWETLCISLQEWEEISHRFEKATHYLEKALHKVLSQEIVPFVTESLREAEKLRMKEDALMNRKRSSRIAIREMEKETARMEAVHKAEEEEKMARMRRLEARSRREEEERLKREQGREQRRKEREERELARSLRLERASSEKEVDVLTETRSDSAAKVEGKAPRNEVQKPARHRTKKKSSEKSAESETWELDCEICGARGINKDDGIPLMSCGRCNKWQHIPCHDAVDRKARRPVRNWDTVDFFCNRCRSTQNGSSQDSVYLHRPLAVNGQGRPDDRYSRAHGASDLANGIKTGQVNDNPALHQQTAGSTPFTGFAHYHPRHHGFSPSPSVLQYQYHPQPRSSTSSPSSSQSIFTHGSPVSWDSRSQGRSVDPRGSYQAVLPQHTQNGTTNGPTPSSYGVSLTGSSGSAPAQNIQHPHHYFPSSQQRLYNNPAYQPQL</sequence>
<dbReference type="InterPro" id="IPR001965">
    <property type="entry name" value="Znf_PHD"/>
</dbReference>
<protein>
    <recommendedName>
        <fullName evidence="5">Zinc finger PHD-type domain-containing protein</fullName>
    </recommendedName>
</protein>
<dbReference type="Proteomes" id="UP000757232">
    <property type="component" value="Unassembled WGS sequence"/>
</dbReference>
<feature type="compositionally biased region" description="Basic and acidic residues" evidence="4">
    <location>
        <begin position="139"/>
        <end position="149"/>
    </location>
</feature>
<dbReference type="Gene3D" id="3.30.40.10">
    <property type="entry name" value="Zinc/RING finger domain, C3HC4 (zinc finger)"/>
    <property type="match status" value="1"/>
</dbReference>
<dbReference type="InterPro" id="IPR019786">
    <property type="entry name" value="Zinc_finger_PHD-type_CS"/>
</dbReference>
<name>A0A9Q5HSN0_SANBA</name>
<dbReference type="InterPro" id="IPR013083">
    <property type="entry name" value="Znf_RING/FYVE/PHD"/>
</dbReference>
<feature type="region of interest" description="Disordered" evidence="4">
    <location>
        <begin position="281"/>
        <end position="355"/>
    </location>
</feature>
<feature type="compositionally biased region" description="Polar residues" evidence="4">
    <location>
        <begin position="972"/>
        <end position="988"/>
    </location>
</feature>
<dbReference type="SUPFAM" id="SSF57903">
    <property type="entry name" value="FYVE/PHD zinc finger"/>
    <property type="match status" value="1"/>
</dbReference>
<feature type="compositionally biased region" description="Acidic residues" evidence="4">
    <location>
        <begin position="488"/>
        <end position="500"/>
    </location>
</feature>
<feature type="compositionally biased region" description="Low complexity" evidence="4">
    <location>
        <begin position="888"/>
        <end position="902"/>
    </location>
</feature>
<dbReference type="GO" id="GO:0008270">
    <property type="term" value="F:zinc ion binding"/>
    <property type="evidence" value="ECO:0007669"/>
    <property type="project" value="UniProtKB-KW"/>
</dbReference>
<evidence type="ECO:0000256" key="1">
    <source>
        <dbReference type="ARBA" id="ARBA00022723"/>
    </source>
</evidence>
<feature type="compositionally biased region" description="Polar residues" evidence="4">
    <location>
        <begin position="933"/>
        <end position="965"/>
    </location>
</feature>
<dbReference type="InterPro" id="IPR019787">
    <property type="entry name" value="Znf_PHD-finger"/>
</dbReference>
<feature type="region of interest" description="Disordered" evidence="4">
    <location>
        <begin position="117"/>
        <end position="212"/>
    </location>
</feature>
<dbReference type="InterPro" id="IPR011011">
    <property type="entry name" value="Znf_FYVE_PHD"/>
</dbReference>
<evidence type="ECO:0000256" key="4">
    <source>
        <dbReference type="SAM" id="MobiDB-lite"/>
    </source>
</evidence>
<feature type="region of interest" description="Disordered" evidence="4">
    <location>
        <begin position="1"/>
        <end position="22"/>
    </location>
</feature>
<keyword evidence="2" id="KW-0863">Zinc-finger</keyword>
<keyword evidence="7" id="KW-1185">Reference proteome</keyword>
<dbReference type="PANTHER" id="PTHR14296">
    <property type="entry name" value="REMODELING AND SPACING FACTOR 1"/>
    <property type="match status" value="1"/>
</dbReference>
<evidence type="ECO:0000259" key="5">
    <source>
        <dbReference type="SMART" id="SM00249"/>
    </source>
</evidence>
<dbReference type="OrthoDB" id="303107at2759"/>
<dbReference type="AlphaFoldDB" id="A0A9Q5HSN0"/>
<dbReference type="CDD" id="cd15489">
    <property type="entry name" value="PHD_SF"/>
    <property type="match status" value="1"/>
</dbReference>
<feature type="region of interest" description="Disordered" evidence="4">
    <location>
        <begin position="391"/>
        <end position="520"/>
    </location>
</feature>
<dbReference type="PANTHER" id="PTHR14296:SF3">
    <property type="entry name" value="DIKAR, ISOFORM F"/>
    <property type="match status" value="1"/>
</dbReference>
<dbReference type="SMART" id="SM00249">
    <property type="entry name" value="PHD"/>
    <property type="match status" value="1"/>
</dbReference>
<feature type="compositionally biased region" description="Basic and acidic residues" evidence="4">
    <location>
        <begin position="160"/>
        <end position="176"/>
    </location>
</feature>
<evidence type="ECO:0000313" key="7">
    <source>
        <dbReference type="Proteomes" id="UP000757232"/>
    </source>
</evidence>